<dbReference type="InterPro" id="IPR050261">
    <property type="entry name" value="FrsA_esterase"/>
</dbReference>
<sequence>MPPSPTPTPHPMSIAGQRAASYPGSEIVIERELTAAYNHRRYYASYLSEGYKIYGLLTVPSDEMPPGGWPAIVFNHGYIPPDVYRTTERYVAYVNRLAQSGYIVFRIDYRGHDQSEGEAKGAYGDPGYLTDVLNAVAALQRFPDANPDKIGMWGHSMGGYLTLRAMVVSDQVKAGVIWAGVVASYPDMLYNWRHNDFARIPTPSSGARRWRDLWLETYGTPDENPEFWASVSANSYLADLSGPVQLHHGTADTDVPVAFSEGLYQQALAAGQNVELYTYEGDDHNLSGYFSLAMNRTIEFYDRYLK</sequence>
<name>A0A0N8GN44_9CHLR</name>
<dbReference type="STRING" id="1134406.ADN00_09865"/>
<evidence type="ECO:0000313" key="3">
    <source>
        <dbReference type="EMBL" id="KPL77066.1"/>
    </source>
</evidence>
<dbReference type="Pfam" id="PF00326">
    <property type="entry name" value="Peptidase_S9"/>
    <property type="match status" value="1"/>
</dbReference>
<dbReference type="EMBL" id="LGCL01000024">
    <property type="protein sequence ID" value="KPL77066.1"/>
    <property type="molecule type" value="Genomic_DNA"/>
</dbReference>
<comment type="caution">
    <text evidence="3">The sequence shown here is derived from an EMBL/GenBank/DDBJ whole genome shotgun (WGS) entry which is preliminary data.</text>
</comment>
<evidence type="ECO:0000259" key="2">
    <source>
        <dbReference type="Pfam" id="PF00326"/>
    </source>
</evidence>
<keyword evidence="1" id="KW-0378">Hydrolase</keyword>
<dbReference type="PROSITE" id="PS00708">
    <property type="entry name" value="PRO_ENDOPEP_SER"/>
    <property type="match status" value="1"/>
</dbReference>
<accession>A0A0N8GN44</accession>
<evidence type="ECO:0000256" key="1">
    <source>
        <dbReference type="ARBA" id="ARBA00022801"/>
    </source>
</evidence>
<reference evidence="3 4" key="1">
    <citation type="submission" date="2015-07" db="EMBL/GenBank/DDBJ databases">
        <title>Genome sequence of Ornatilinea apprima DSM 23815.</title>
        <authorList>
            <person name="Hemp J."/>
            <person name="Ward L.M."/>
            <person name="Pace L.A."/>
            <person name="Fischer W.W."/>
        </authorList>
    </citation>
    <scope>NUCLEOTIDE SEQUENCE [LARGE SCALE GENOMIC DNA]</scope>
    <source>
        <strain evidence="3 4">P3M-1</strain>
    </source>
</reference>
<evidence type="ECO:0000313" key="4">
    <source>
        <dbReference type="Proteomes" id="UP000050417"/>
    </source>
</evidence>
<dbReference type="GO" id="GO:0052689">
    <property type="term" value="F:carboxylic ester hydrolase activity"/>
    <property type="evidence" value="ECO:0007669"/>
    <property type="project" value="UniProtKB-ARBA"/>
</dbReference>
<dbReference type="PANTHER" id="PTHR22946:SF9">
    <property type="entry name" value="POLYKETIDE TRANSFERASE AF380"/>
    <property type="match status" value="1"/>
</dbReference>
<dbReference type="PATRIC" id="fig|1134406.4.peg.2433"/>
<dbReference type="SUPFAM" id="SSF53474">
    <property type="entry name" value="alpha/beta-Hydrolases"/>
    <property type="match status" value="1"/>
</dbReference>
<gene>
    <name evidence="3" type="ORF">ADN00_09865</name>
</gene>
<organism evidence="3 4">
    <name type="scientific">Ornatilinea apprima</name>
    <dbReference type="NCBI Taxonomy" id="1134406"/>
    <lineage>
        <taxon>Bacteria</taxon>
        <taxon>Bacillati</taxon>
        <taxon>Chloroflexota</taxon>
        <taxon>Anaerolineae</taxon>
        <taxon>Anaerolineales</taxon>
        <taxon>Anaerolineaceae</taxon>
        <taxon>Ornatilinea</taxon>
    </lineage>
</organism>
<proteinExistence type="predicted"/>
<dbReference type="PANTHER" id="PTHR22946">
    <property type="entry name" value="DIENELACTONE HYDROLASE DOMAIN-CONTAINING PROTEIN-RELATED"/>
    <property type="match status" value="1"/>
</dbReference>
<dbReference type="Gene3D" id="3.40.50.1820">
    <property type="entry name" value="alpha/beta hydrolase"/>
    <property type="match status" value="1"/>
</dbReference>
<dbReference type="AlphaFoldDB" id="A0A0N8GN44"/>
<dbReference type="InterPro" id="IPR029058">
    <property type="entry name" value="AB_hydrolase_fold"/>
</dbReference>
<feature type="domain" description="Peptidase S9 prolyl oligopeptidase catalytic" evidence="2">
    <location>
        <begin position="96"/>
        <end position="305"/>
    </location>
</feature>
<dbReference type="InterPro" id="IPR001375">
    <property type="entry name" value="Peptidase_S9_cat"/>
</dbReference>
<keyword evidence="4" id="KW-1185">Reference proteome</keyword>
<dbReference type="GO" id="GO:0006508">
    <property type="term" value="P:proteolysis"/>
    <property type="evidence" value="ECO:0007669"/>
    <property type="project" value="InterPro"/>
</dbReference>
<dbReference type="InterPro" id="IPR002471">
    <property type="entry name" value="Pept_S9_AS"/>
</dbReference>
<protein>
    <submittedName>
        <fullName evidence="3">Peptidase</fullName>
    </submittedName>
</protein>
<dbReference type="Proteomes" id="UP000050417">
    <property type="component" value="Unassembled WGS sequence"/>
</dbReference>
<dbReference type="GO" id="GO:0004252">
    <property type="term" value="F:serine-type endopeptidase activity"/>
    <property type="evidence" value="ECO:0007669"/>
    <property type="project" value="InterPro"/>
</dbReference>